<evidence type="ECO:0000256" key="8">
    <source>
        <dbReference type="ARBA" id="ARBA00049985"/>
    </source>
</evidence>
<feature type="domain" description="ABC transporter" evidence="9">
    <location>
        <begin position="10"/>
        <end position="240"/>
    </location>
</feature>
<evidence type="ECO:0000256" key="2">
    <source>
        <dbReference type="ARBA" id="ARBA00022448"/>
    </source>
</evidence>
<dbReference type="Pfam" id="PF00005">
    <property type="entry name" value="ABC_tran"/>
    <property type="match status" value="1"/>
</dbReference>
<comment type="subcellular location">
    <subcellularLocation>
        <location evidence="1">Cell membrane</location>
        <topology evidence="1">Peripheral membrane protein</topology>
        <orientation evidence="1">Cytoplasmic side</orientation>
    </subcellularLocation>
</comment>
<dbReference type="PANTHER" id="PTHR42711">
    <property type="entry name" value="ABC TRANSPORTER ATP-BINDING PROTEIN"/>
    <property type="match status" value="1"/>
</dbReference>
<sequence length="320" mass="35613">MTTTNVDIAIHVKGLTKIFKGKTAVDKVDLTIKKGEVFAILGPNGAGKTTTVRMMATLLKADGGTIEIFGHDAIKDAAEVRRHIGLTGQYASVDEDLTAWENLMIFTSLNGLSKKQGVEKATQLLKDFTLYEARYKQLKNFSGGMRRRLDLAVSLISNPDLVFLDEPTTGLDPRTREQMWDVIRNMIAEGTTVLLTTQYLEEADQLADHIALIDNGKLVIEGTPDELKREVGDLKFVISFADRAVSQRAQVLMAEIFDQIDEAVIDSDDKHEIQVPVKDTKQISDFFVRAGQEKLAIKEFSMQKPTLDDVFFALTEDTSK</sequence>
<comment type="similarity">
    <text evidence="8">Belongs to the ABC transporter superfamily. Drug exporter-1 (DrugE1) (TC 3.A.1.105) family.</text>
</comment>
<dbReference type="InterPro" id="IPR050763">
    <property type="entry name" value="ABC_transporter_ATP-binding"/>
</dbReference>
<keyword evidence="11" id="KW-1185">Reference proteome</keyword>
<evidence type="ECO:0000256" key="6">
    <source>
        <dbReference type="ARBA" id="ARBA00022967"/>
    </source>
</evidence>
<evidence type="ECO:0000256" key="4">
    <source>
        <dbReference type="ARBA" id="ARBA00022741"/>
    </source>
</evidence>
<evidence type="ECO:0000256" key="1">
    <source>
        <dbReference type="ARBA" id="ARBA00004413"/>
    </source>
</evidence>
<dbReference type="PROSITE" id="PS50893">
    <property type="entry name" value="ABC_TRANSPORTER_2"/>
    <property type="match status" value="1"/>
</dbReference>
<dbReference type="InterPro" id="IPR003593">
    <property type="entry name" value="AAA+_ATPase"/>
</dbReference>
<dbReference type="GO" id="GO:0016887">
    <property type="term" value="F:ATP hydrolysis activity"/>
    <property type="evidence" value="ECO:0007669"/>
    <property type="project" value="InterPro"/>
</dbReference>
<dbReference type="Gene3D" id="3.40.50.300">
    <property type="entry name" value="P-loop containing nucleotide triphosphate hydrolases"/>
    <property type="match status" value="1"/>
</dbReference>
<dbReference type="PROSITE" id="PS00211">
    <property type="entry name" value="ABC_TRANSPORTER_1"/>
    <property type="match status" value="1"/>
</dbReference>
<keyword evidence="3" id="KW-1003">Cell membrane</keyword>
<protein>
    <submittedName>
        <fullName evidence="10">Daunorubicin resistance protein DrrA family ABC transporter ATP-binding protein</fullName>
    </submittedName>
</protein>
<dbReference type="InterPro" id="IPR017871">
    <property type="entry name" value="ABC_transporter-like_CS"/>
</dbReference>
<dbReference type="InterPro" id="IPR025302">
    <property type="entry name" value="DrrA1/2-like_C"/>
</dbReference>
<name>A0A6A0B444_9LACT</name>
<keyword evidence="5 10" id="KW-0067">ATP-binding</keyword>
<keyword evidence="4" id="KW-0547">Nucleotide-binding</keyword>
<dbReference type="AlphaFoldDB" id="A0A6A0B444"/>
<evidence type="ECO:0000313" key="11">
    <source>
        <dbReference type="Proteomes" id="UP000475928"/>
    </source>
</evidence>
<dbReference type="EMBL" id="BLLH01000002">
    <property type="protein sequence ID" value="GFH40090.1"/>
    <property type="molecule type" value="Genomic_DNA"/>
</dbReference>
<dbReference type="Proteomes" id="UP000475928">
    <property type="component" value="Unassembled WGS sequence"/>
</dbReference>
<proteinExistence type="inferred from homology"/>
<dbReference type="GO" id="GO:0043215">
    <property type="term" value="P:daunorubicin transport"/>
    <property type="evidence" value="ECO:0007669"/>
    <property type="project" value="InterPro"/>
</dbReference>
<dbReference type="GO" id="GO:0005886">
    <property type="term" value="C:plasma membrane"/>
    <property type="evidence" value="ECO:0007669"/>
    <property type="project" value="UniProtKB-SubCell"/>
</dbReference>
<dbReference type="RefSeq" id="WP_172355311.1">
    <property type="nucleotide sequence ID" value="NZ_BLLH01000002.1"/>
</dbReference>
<dbReference type="GO" id="GO:1900753">
    <property type="term" value="P:doxorubicin transport"/>
    <property type="evidence" value="ECO:0007669"/>
    <property type="project" value="InterPro"/>
</dbReference>
<dbReference type="NCBIfam" id="TIGR01188">
    <property type="entry name" value="drrA"/>
    <property type="match status" value="1"/>
</dbReference>
<accession>A0A6A0B444</accession>
<evidence type="ECO:0000256" key="3">
    <source>
        <dbReference type="ARBA" id="ARBA00022475"/>
    </source>
</evidence>
<organism evidence="10 11">
    <name type="scientific">Pseudolactococcus insecticola</name>
    <dbReference type="NCBI Taxonomy" id="2709158"/>
    <lineage>
        <taxon>Bacteria</taxon>
        <taxon>Bacillati</taxon>
        <taxon>Bacillota</taxon>
        <taxon>Bacilli</taxon>
        <taxon>Lactobacillales</taxon>
        <taxon>Streptococcaceae</taxon>
        <taxon>Pseudolactococcus</taxon>
    </lineage>
</organism>
<dbReference type="PANTHER" id="PTHR42711:SF19">
    <property type="entry name" value="DOXORUBICIN RESISTANCE ATP-BINDING PROTEIN DRRA"/>
    <property type="match status" value="1"/>
</dbReference>
<dbReference type="Pfam" id="PF13732">
    <property type="entry name" value="DrrA1-3_C"/>
    <property type="match status" value="1"/>
</dbReference>
<dbReference type="InterPro" id="IPR005894">
    <property type="entry name" value="DrrA"/>
</dbReference>
<keyword evidence="7" id="KW-0472">Membrane</keyword>
<evidence type="ECO:0000259" key="9">
    <source>
        <dbReference type="PROSITE" id="PS50893"/>
    </source>
</evidence>
<evidence type="ECO:0000256" key="5">
    <source>
        <dbReference type="ARBA" id="ARBA00022840"/>
    </source>
</evidence>
<dbReference type="SUPFAM" id="SSF52540">
    <property type="entry name" value="P-loop containing nucleoside triphosphate hydrolases"/>
    <property type="match status" value="1"/>
</dbReference>
<dbReference type="FunFam" id="3.40.50.300:FF:000589">
    <property type="entry name" value="ABC transporter, ATP-binding subunit"/>
    <property type="match status" value="1"/>
</dbReference>
<keyword evidence="6" id="KW-1278">Translocase</keyword>
<reference evidence="10 11" key="1">
    <citation type="submission" date="2020-02" db="EMBL/GenBank/DDBJ databases">
        <title>Draft genome sequence of Lactococcus sp. Hs20B0-1.</title>
        <authorList>
            <person name="Noda S."/>
            <person name="Yuki M."/>
            <person name="Ohkuma M."/>
        </authorList>
    </citation>
    <scope>NUCLEOTIDE SEQUENCE [LARGE SCALE GENOMIC DNA]</scope>
    <source>
        <strain evidence="10 11">Hs20B0-1</strain>
    </source>
</reference>
<dbReference type="InterPro" id="IPR027417">
    <property type="entry name" value="P-loop_NTPase"/>
</dbReference>
<keyword evidence="2" id="KW-0813">Transport</keyword>
<evidence type="ECO:0000256" key="7">
    <source>
        <dbReference type="ARBA" id="ARBA00023136"/>
    </source>
</evidence>
<comment type="caution">
    <text evidence="10">The sequence shown here is derived from an EMBL/GenBank/DDBJ whole genome shotgun (WGS) entry which is preliminary data.</text>
</comment>
<dbReference type="GO" id="GO:0005524">
    <property type="term" value="F:ATP binding"/>
    <property type="evidence" value="ECO:0007669"/>
    <property type="project" value="UniProtKB-KW"/>
</dbReference>
<evidence type="ECO:0000313" key="10">
    <source>
        <dbReference type="EMBL" id="GFH40090.1"/>
    </source>
</evidence>
<dbReference type="SMART" id="SM00382">
    <property type="entry name" value="AAA"/>
    <property type="match status" value="1"/>
</dbReference>
<dbReference type="InterPro" id="IPR003439">
    <property type="entry name" value="ABC_transporter-like_ATP-bd"/>
</dbReference>
<gene>
    <name evidence="10" type="ORF">Hs20B_04880</name>
</gene>